<keyword evidence="3" id="KW-1185">Reference proteome</keyword>
<name>A0A1E3QC73_LIPST</name>
<evidence type="ECO:0000313" key="2">
    <source>
        <dbReference type="EMBL" id="ODQ74732.1"/>
    </source>
</evidence>
<dbReference type="Proteomes" id="UP000094385">
    <property type="component" value="Unassembled WGS sequence"/>
</dbReference>
<keyword evidence="1" id="KW-1133">Transmembrane helix</keyword>
<dbReference type="EMBL" id="KV454291">
    <property type="protein sequence ID" value="ODQ74732.1"/>
    <property type="molecule type" value="Genomic_DNA"/>
</dbReference>
<organism evidence="2 3">
    <name type="scientific">Lipomyces starkeyi NRRL Y-11557</name>
    <dbReference type="NCBI Taxonomy" id="675824"/>
    <lineage>
        <taxon>Eukaryota</taxon>
        <taxon>Fungi</taxon>
        <taxon>Dikarya</taxon>
        <taxon>Ascomycota</taxon>
        <taxon>Saccharomycotina</taxon>
        <taxon>Lipomycetes</taxon>
        <taxon>Lipomycetales</taxon>
        <taxon>Lipomycetaceae</taxon>
        <taxon>Lipomyces</taxon>
    </lineage>
</organism>
<keyword evidence="1" id="KW-0472">Membrane</keyword>
<evidence type="ECO:0000313" key="3">
    <source>
        <dbReference type="Proteomes" id="UP000094385"/>
    </source>
</evidence>
<gene>
    <name evidence="2" type="ORF">LIPSTDRAFT_102801</name>
</gene>
<keyword evidence="1" id="KW-0812">Transmembrane</keyword>
<proteinExistence type="predicted"/>
<dbReference type="AlphaFoldDB" id="A0A1E3QC73"/>
<evidence type="ECO:0000256" key="1">
    <source>
        <dbReference type="SAM" id="Phobius"/>
    </source>
</evidence>
<sequence>MTGPNNKSPARVATIVLLTCAVLLAFGMIVEKLRTVKVIHLIRRIIMRRCINADAESFLE</sequence>
<accession>A0A1E3QC73</accession>
<reference evidence="2 3" key="1">
    <citation type="journal article" date="2016" name="Proc. Natl. Acad. Sci. U.S.A.">
        <title>Comparative genomics of biotechnologically important yeasts.</title>
        <authorList>
            <person name="Riley R."/>
            <person name="Haridas S."/>
            <person name="Wolfe K.H."/>
            <person name="Lopes M.R."/>
            <person name="Hittinger C.T."/>
            <person name="Goeker M."/>
            <person name="Salamov A.A."/>
            <person name="Wisecaver J.H."/>
            <person name="Long T.M."/>
            <person name="Calvey C.H."/>
            <person name="Aerts A.L."/>
            <person name="Barry K.W."/>
            <person name="Choi C."/>
            <person name="Clum A."/>
            <person name="Coughlan A.Y."/>
            <person name="Deshpande S."/>
            <person name="Douglass A.P."/>
            <person name="Hanson S.J."/>
            <person name="Klenk H.-P."/>
            <person name="LaButti K.M."/>
            <person name="Lapidus A."/>
            <person name="Lindquist E.A."/>
            <person name="Lipzen A.M."/>
            <person name="Meier-Kolthoff J.P."/>
            <person name="Ohm R.A."/>
            <person name="Otillar R.P."/>
            <person name="Pangilinan J.L."/>
            <person name="Peng Y."/>
            <person name="Rokas A."/>
            <person name="Rosa C.A."/>
            <person name="Scheuner C."/>
            <person name="Sibirny A.A."/>
            <person name="Slot J.C."/>
            <person name="Stielow J.B."/>
            <person name="Sun H."/>
            <person name="Kurtzman C.P."/>
            <person name="Blackwell M."/>
            <person name="Grigoriev I.V."/>
            <person name="Jeffries T.W."/>
        </authorList>
    </citation>
    <scope>NUCLEOTIDE SEQUENCE [LARGE SCALE GENOMIC DNA]</scope>
    <source>
        <strain evidence="2 3">NRRL Y-11557</strain>
    </source>
</reference>
<feature type="transmembrane region" description="Helical" evidence="1">
    <location>
        <begin position="12"/>
        <end position="30"/>
    </location>
</feature>
<protein>
    <submittedName>
        <fullName evidence="2">Uncharacterized protein</fullName>
    </submittedName>
</protein>